<dbReference type="Proteomes" id="UP000234857">
    <property type="component" value="Unassembled WGS sequence"/>
</dbReference>
<dbReference type="EMBL" id="PKTG01000122">
    <property type="protein sequence ID" value="PLX16127.1"/>
    <property type="molecule type" value="Genomic_DNA"/>
</dbReference>
<proteinExistence type="predicted"/>
<dbReference type="PANTHER" id="PTHR43547:SF2">
    <property type="entry name" value="HYBRID SIGNAL TRANSDUCTION HISTIDINE KINASE C"/>
    <property type="match status" value="1"/>
</dbReference>
<dbReference type="AlphaFoldDB" id="A0A2N5ZBT5"/>
<name>A0A2N5ZBT5_MUIH1</name>
<keyword evidence="3" id="KW-0597">Phosphoprotein</keyword>
<dbReference type="EC" id="2.7.13.3" evidence="2"/>
<dbReference type="Gene3D" id="3.30.565.10">
    <property type="entry name" value="Histidine kinase-like ATPase, C-terminal domain"/>
    <property type="match status" value="1"/>
</dbReference>
<dbReference type="InterPro" id="IPR004358">
    <property type="entry name" value="Sig_transdc_His_kin-like_C"/>
</dbReference>
<evidence type="ECO:0000256" key="3">
    <source>
        <dbReference type="ARBA" id="ARBA00022553"/>
    </source>
</evidence>
<dbReference type="GO" id="GO:0000155">
    <property type="term" value="F:phosphorelay sensor kinase activity"/>
    <property type="evidence" value="ECO:0007669"/>
    <property type="project" value="TreeGrafter"/>
</dbReference>
<gene>
    <name evidence="5" type="ORF">C0601_10915</name>
</gene>
<evidence type="ECO:0000256" key="2">
    <source>
        <dbReference type="ARBA" id="ARBA00012438"/>
    </source>
</evidence>
<accession>A0A2N5ZBT5</accession>
<reference evidence="5 6" key="1">
    <citation type="submission" date="2017-11" db="EMBL/GenBank/DDBJ databases">
        <title>Genome-resolved metagenomics identifies genetic mobility, metabolic interactions, and unexpected diversity in perchlorate-reducing communities.</title>
        <authorList>
            <person name="Barnum T.P."/>
            <person name="Figueroa I.A."/>
            <person name="Carlstrom C.I."/>
            <person name="Lucas L.N."/>
            <person name="Engelbrektson A.L."/>
            <person name="Coates J.D."/>
        </authorList>
    </citation>
    <scope>NUCLEOTIDE SEQUENCE [LARGE SCALE GENOMIC DNA]</scope>
    <source>
        <strain evidence="5">BM706</strain>
    </source>
</reference>
<dbReference type="PANTHER" id="PTHR43547">
    <property type="entry name" value="TWO-COMPONENT HISTIDINE KINASE"/>
    <property type="match status" value="1"/>
</dbReference>
<evidence type="ECO:0000259" key="4">
    <source>
        <dbReference type="PROSITE" id="PS50109"/>
    </source>
</evidence>
<dbReference type="PROSITE" id="PS50109">
    <property type="entry name" value="HIS_KIN"/>
    <property type="match status" value="1"/>
</dbReference>
<feature type="domain" description="Histidine kinase" evidence="4">
    <location>
        <begin position="1"/>
        <end position="119"/>
    </location>
</feature>
<dbReference type="InterPro" id="IPR003594">
    <property type="entry name" value="HATPase_dom"/>
</dbReference>
<evidence type="ECO:0000313" key="6">
    <source>
        <dbReference type="Proteomes" id="UP000234857"/>
    </source>
</evidence>
<dbReference type="InterPro" id="IPR036890">
    <property type="entry name" value="HATPase_C_sf"/>
</dbReference>
<organism evidence="5 6">
    <name type="scientific">Muiribacterium halophilum</name>
    <dbReference type="NCBI Taxonomy" id="2053465"/>
    <lineage>
        <taxon>Bacteria</taxon>
        <taxon>Candidatus Muiribacteriota</taxon>
        <taxon>Candidatus Muiribacteriia</taxon>
        <taxon>Candidatus Muiribacteriales</taxon>
        <taxon>Candidatus Muiribacteriaceae</taxon>
        <taxon>Candidatus Muiribacterium</taxon>
    </lineage>
</organism>
<comment type="caution">
    <text evidence="5">The sequence shown here is derived from an EMBL/GenBank/DDBJ whole genome shotgun (WGS) entry which is preliminary data.</text>
</comment>
<comment type="catalytic activity">
    <reaction evidence="1">
        <text>ATP + protein L-histidine = ADP + protein N-phospho-L-histidine.</text>
        <dbReference type="EC" id="2.7.13.3"/>
    </reaction>
</comment>
<dbReference type="PRINTS" id="PR00344">
    <property type="entry name" value="BCTRLSENSOR"/>
</dbReference>
<dbReference type="Pfam" id="PF02518">
    <property type="entry name" value="HATPase_c"/>
    <property type="match status" value="1"/>
</dbReference>
<dbReference type="InterPro" id="IPR005467">
    <property type="entry name" value="His_kinase_dom"/>
</dbReference>
<evidence type="ECO:0000313" key="5">
    <source>
        <dbReference type="EMBL" id="PLX16127.1"/>
    </source>
</evidence>
<evidence type="ECO:0000256" key="1">
    <source>
        <dbReference type="ARBA" id="ARBA00000085"/>
    </source>
</evidence>
<sequence length="119" mass="13322">MNFEKKDNRIEDVILIDKNVLELVSGNLISNAIKFSKDGNVDINISLDKERKNILILTVKDNGVGIEKNKQTLIFEPFFQEEDSLRRQYQGLGIGLSIVKKVLISIGGDIFLESNKGTG</sequence>
<protein>
    <recommendedName>
        <fullName evidence="2">histidine kinase</fullName>
        <ecNumber evidence="2">2.7.13.3</ecNumber>
    </recommendedName>
</protein>
<dbReference type="SMART" id="SM00387">
    <property type="entry name" value="HATPase_c"/>
    <property type="match status" value="1"/>
</dbReference>
<dbReference type="SUPFAM" id="SSF55874">
    <property type="entry name" value="ATPase domain of HSP90 chaperone/DNA topoisomerase II/histidine kinase"/>
    <property type="match status" value="1"/>
</dbReference>